<accession>A0AAJ8BRA3</accession>
<sequence>MAFAKPGDLRGSALPDDVGCDLRIKPLSSVVRDKRWKILVAIKYIRIPYRESAVLDRRHAADPRVKMITMKTRSLAPVPRPAVVEESTPRTIA</sequence>
<dbReference type="KEGG" id="ang:An07g00500"/>
<dbReference type="VEuPathDB" id="FungiDB:An07g00500"/>
<dbReference type="RefSeq" id="XP_059600840.1">
    <property type="nucleotide sequence ID" value="XM_059748168.1"/>
</dbReference>
<dbReference type="GeneID" id="84591245"/>
<reference evidence="1" key="2">
    <citation type="submission" date="2025-08" db="UniProtKB">
        <authorList>
            <consortium name="RefSeq"/>
        </authorList>
    </citation>
    <scope>IDENTIFICATION</scope>
</reference>
<protein>
    <submittedName>
        <fullName evidence="1">Uncharacterized protein</fullName>
    </submittedName>
</protein>
<dbReference type="AlphaFoldDB" id="A0AAJ8BRA3"/>
<name>A0AAJ8BRA3_ASPNG</name>
<evidence type="ECO:0000313" key="1">
    <source>
        <dbReference type="RefSeq" id="XP_059600840.1"/>
    </source>
</evidence>
<gene>
    <name evidence="1" type="ORF">An07g00500</name>
</gene>
<organism evidence="1">
    <name type="scientific">Aspergillus niger</name>
    <dbReference type="NCBI Taxonomy" id="5061"/>
    <lineage>
        <taxon>Eukaryota</taxon>
        <taxon>Fungi</taxon>
        <taxon>Dikarya</taxon>
        <taxon>Ascomycota</taxon>
        <taxon>Pezizomycotina</taxon>
        <taxon>Eurotiomycetes</taxon>
        <taxon>Eurotiomycetidae</taxon>
        <taxon>Eurotiales</taxon>
        <taxon>Aspergillaceae</taxon>
        <taxon>Aspergillus</taxon>
        <taxon>Aspergillus subgen. Circumdati</taxon>
    </lineage>
</organism>
<proteinExistence type="predicted"/>
<reference evidence="1" key="1">
    <citation type="submission" date="2025-02" db="EMBL/GenBank/DDBJ databases">
        <authorList>
            <consortium name="NCBI Genome Project"/>
        </authorList>
    </citation>
    <scope>NUCLEOTIDE SEQUENCE</scope>
</reference>